<accession>F7PHH4</accession>
<proteinExistence type="inferred from homology"/>
<reference evidence="10 11" key="2">
    <citation type="journal article" date="2013" name="PLoS ONE">
        <title>INDIGO - INtegrated Data Warehouse of MIcrobial GenOmes with Examples from the Red Sea Extremophiles.</title>
        <authorList>
            <person name="Alam I."/>
            <person name="Antunes A."/>
            <person name="Kamau A.A."/>
            <person name="Ba Alawi W."/>
            <person name="Kalkatawi M."/>
            <person name="Stingl U."/>
            <person name="Bajic V.B."/>
        </authorList>
    </citation>
    <scope>NUCLEOTIDE SEQUENCE [LARGE SCALE GENOMIC DNA]</scope>
    <source>
        <strain evidence="10 11">SARL4B</strain>
    </source>
</reference>
<dbReference type="PANTHER" id="PTHR43731:SF14">
    <property type="entry name" value="PRESENILIN-ASSOCIATED RHOMBOID-LIKE PROTEIN, MITOCHONDRIAL"/>
    <property type="match status" value="1"/>
</dbReference>
<keyword evidence="12" id="KW-1185">Reference proteome</keyword>
<dbReference type="Proteomes" id="UP000003861">
    <property type="component" value="Unassembled WGS sequence"/>
</dbReference>
<gene>
    <name evidence="10" type="ORF">HLRTI_001201</name>
    <name evidence="9" type="ORF">HTIA_1581</name>
</gene>
<reference evidence="10 11" key="1">
    <citation type="journal article" date="2011" name="J. Bacteriol.">
        <title>Genome sequence of Halorhabdus tiamatea, the first archaeon isolated from a deep-sea anoxic brine lake.</title>
        <authorList>
            <person name="Antunes A."/>
            <person name="Alam I."/>
            <person name="Bajic V.B."/>
            <person name="Stingl U."/>
        </authorList>
    </citation>
    <scope>NUCLEOTIDE SEQUENCE [LARGE SCALE GENOMIC DNA]</scope>
    <source>
        <strain evidence="10 11">SARL4B</strain>
    </source>
</reference>
<sequence length="210" mass="22578">MSRVERPDRGSPTTTLIGVLVVVFLFQRLLEVFGGSPVALALAWPIADRPWTLLTSVFVHRRVFHLVPNALALFVIGLVLERRTEPWRFYAFFLVVGAVAGAMEVTVAQALGRRVAVLGASGAVFGLFGYLLAGNPFTDAVADRISVDPRVAILVVIGVALAITWLTRGERVALIAHFTGIVLGLLAGRAHVLRSSESGASSISADRRRP</sequence>
<keyword evidence="5 7" id="KW-1133">Transmembrane helix</keyword>
<feature type="transmembrane region" description="Helical" evidence="7">
    <location>
        <begin position="59"/>
        <end position="80"/>
    </location>
</feature>
<evidence type="ECO:0000256" key="5">
    <source>
        <dbReference type="ARBA" id="ARBA00022989"/>
    </source>
</evidence>
<feature type="transmembrane region" description="Helical" evidence="7">
    <location>
        <begin position="145"/>
        <end position="166"/>
    </location>
</feature>
<dbReference type="InterPro" id="IPR022764">
    <property type="entry name" value="Peptidase_S54_rhomboid_dom"/>
</dbReference>
<dbReference type="PANTHER" id="PTHR43731">
    <property type="entry name" value="RHOMBOID PROTEASE"/>
    <property type="match status" value="1"/>
</dbReference>
<evidence type="ECO:0000256" key="4">
    <source>
        <dbReference type="ARBA" id="ARBA00022801"/>
    </source>
</evidence>
<dbReference type="GO" id="GO:0016020">
    <property type="term" value="C:membrane"/>
    <property type="evidence" value="ECO:0007669"/>
    <property type="project" value="UniProtKB-SubCell"/>
</dbReference>
<dbReference type="AlphaFoldDB" id="F7PHH4"/>
<dbReference type="EMBL" id="AFNT02000010">
    <property type="protein sequence ID" value="ERJ06785.1"/>
    <property type="molecule type" value="Genomic_DNA"/>
</dbReference>
<dbReference type="GeneID" id="23799869"/>
<dbReference type="RefSeq" id="WP_008524863.1">
    <property type="nucleotide sequence ID" value="NC_021921.1"/>
</dbReference>
<dbReference type="InterPro" id="IPR035952">
    <property type="entry name" value="Rhomboid-like_sf"/>
</dbReference>
<dbReference type="OrthoDB" id="169619at2157"/>
<evidence type="ECO:0000313" key="12">
    <source>
        <dbReference type="Proteomes" id="UP000015381"/>
    </source>
</evidence>
<dbReference type="eggNOG" id="arCOG01768">
    <property type="taxonomic scope" value="Archaea"/>
</dbReference>
<dbReference type="InterPro" id="IPR050925">
    <property type="entry name" value="Rhomboid_protease_S54"/>
</dbReference>
<keyword evidence="3 7" id="KW-0812">Transmembrane</keyword>
<reference evidence="9 12" key="3">
    <citation type="journal article" date="2014" name="Environ. Microbiol.">
        <title>Halorhabdus tiamatea: proteogenomics and glycosidase activity measurements identify the first cultivated euryarchaeon from a deep-sea anoxic brine lake as potential polysaccharide degrader.</title>
        <authorList>
            <person name="Werner J."/>
            <person name="Ferrer M."/>
            <person name="Michel G."/>
            <person name="Mann A.J."/>
            <person name="Huang S."/>
            <person name="Juarez S."/>
            <person name="Ciordia S."/>
            <person name="Albar J.P."/>
            <person name="Alcaide M."/>
            <person name="La Cono V."/>
            <person name="Yakimov M.M."/>
            <person name="Antunes A."/>
            <person name="Taborda M."/>
            <person name="Da Costa M.S."/>
            <person name="Amann R.I."/>
            <person name="Gloeckner F.O."/>
            <person name="Golyshina O.V."/>
            <person name="Golyshin P.N."/>
            <person name="Teeling H."/>
        </authorList>
    </citation>
    <scope>NUCLEOTIDE SEQUENCE [LARGE SCALE GENOMIC DNA]</scope>
    <source>
        <strain evidence="12">SARL4B</strain>
        <strain evidence="9">Type strain: SARL4B</strain>
    </source>
</reference>
<comment type="similarity">
    <text evidence="2">Belongs to the peptidase S54 family.</text>
</comment>
<protein>
    <submittedName>
        <fullName evidence="9 10">Rhomboid family protein</fullName>
    </submittedName>
</protein>
<evidence type="ECO:0000313" key="11">
    <source>
        <dbReference type="Proteomes" id="UP000003861"/>
    </source>
</evidence>
<evidence type="ECO:0000256" key="7">
    <source>
        <dbReference type="SAM" id="Phobius"/>
    </source>
</evidence>
<dbReference type="Proteomes" id="UP000015381">
    <property type="component" value="Chromosome I"/>
</dbReference>
<evidence type="ECO:0000259" key="8">
    <source>
        <dbReference type="Pfam" id="PF01694"/>
    </source>
</evidence>
<dbReference type="GO" id="GO:0004252">
    <property type="term" value="F:serine-type endopeptidase activity"/>
    <property type="evidence" value="ECO:0007669"/>
    <property type="project" value="InterPro"/>
</dbReference>
<feature type="transmembrane region" description="Helical" evidence="7">
    <location>
        <begin position="172"/>
        <end position="192"/>
    </location>
</feature>
<evidence type="ECO:0000256" key="1">
    <source>
        <dbReference type="ARBA" id="ARBA00004141"/>
    </source>
</evidence>
<dbReference type="Gene3D" id="1.20.1540.10">
    <property type="entry name" value="Rhomboid-like"/>
    <property type="match status" value="1"/>
</dbReference>
<evidence type="ECO:0000313" key="9">
    <source>
        <dbReference type="EMBL" id="CCQ33708.1"/>
    </source>
</evidence>
<evidence type="ECO:0000256" key="2">
    <source>
        <dbReference type="ARBA" id="ARBA00009045"/>
    </source>
</evidence>
<evidence type="ECO:0000256" key="6">
    <source>
        <dbReference type="ARBA" id="ARBA00023136"/>
    </source>
</evidence>
<dbReference type="HOGENOM" id="CLU_111002_0_0_2"/>
<feature type="domain" description="Peptidase S54 rhomboid" evidence="8">
    <location>
        <begin position="49"/>
        <end position="189"/>
    </location>
</feature>
<comment type="subcellular location">
    <subcellularLocation>
        <location evidence="1">Membrane</location>
        <topology evidence="1">Multi-pass membrane protein</topology>
    </subcellularLocation>
</comment>
<feature type="transmembrane region" description="Helical" evidence="7">
    <location>
        <begin position="87"/>
        <end position="109"/>
    </location>
</feature>
<dbReference type="KEGG" id="hti:HTIA_1581"/>
<dbReference type="STRING" id="1033806.HTIA_1581"/>
<keyword evidence="6 7" id="KW-0472">Membrane</keyword>
<keyword evidence="4" id="KW-0378">Hydrolase</keyword>
<name>F7PHH4_9EURY</name>
<dbReference type="Pfam" id="PF01694">
    <property type="entry name" value="Rhomboid"/>
    <property type="match status" value="1"/>
</dbReference>
<organism evidence="10 11">
    <name type="scientific">Halorhabdus tiamatea SARL4B</name>
    <dbReference type="NCBI Taxonomy" id="1033806"/>
    <lineage>
        <taxon>Archaea</taxon>
        <taxon>Methanobacteriati</taxon>
        <taxon>Methanobacteriota</taxon>
        <taxon>Stenosarchaea group</taxon>
        <taxon>Halobacteria</taxon>
        <taxon>Halobacteriales</taxon>
        <taxon>Haloarculaceae</taxon>
        <taxon>Halorhabdus</taxon>
    </lineage>
</organism>
<dbReference type="EMBL" id="HF571520">
    <property type="protein sequence ID" value="CCQ33708.1"/>
    <property type="molecule type" value="Genomic_DNA"/>
</dbReference>
<evidence type="ECO:0000256" key="3">
    <source>
        <dbReference type="ARBA" id="ARBA00022692"/>
    </source>
</evidence>
<feature type="transmembrane region" description="Helical" evidence="7">
    <location>
        <begin position="115"/>
        <end position="133"/>
    </location>
</feature>
<dbReference type="SUPFAM" id="SSF144091">
    <property type="entry name" value="Rhomboid-like"/>
    <property type="match status" value="1"/>
</dbReference>
<evidence type="ECO:0000313" key="10">
    <source>
        <dbReference type="EMBL" id="ERJ06785.1"/>
    </source>
</evidence>